<evidence type="ECO:0000256" key="6">
    <source>
        <dbReference type="SAM" id="MobiDB-lite"/>
    </source>
</evidence>
<dbReference type="PANTHER" id="PTHR31845:SF32">
    <property type="entry name" value="MISCELLANEOUS ZN(II)2CYS6 TRANSCRIPTION FACTOR (EUROFUNG)-RELATED"/>
    <property type="match status" value="1"/>
</dbReference>
<keyword evidence="4" id="KW-0804">Transcription</keyword>
<dbReference type="GO" id="GO:0000981">
    <property type="term" value="F:DNA-binding transcription factor activity, RNA polymerase II-specific"/>
    <property type="evidence" value="ECO:0007669"/>
    <property type="project" value="TreeGrafter"/>
</dbReference>
<evidence type="ECO:0000256" key="2">
    <source>
        <dbReference type="ARBA" id="ARBA00023015"/>
    </source>
</evidence>
<evidence type="ECO:0000256" key="1">
    <source>
        <dbReference type="ARBA" id="ARBA00004123"/>
    </source>
</evidence>
<dbReference type="GO" id="GO:0005634">
    <property type="term" value="C:nucleus"/>
    <property type="evidence" value="ECO:0007669"/>
    <property type="project" value="UniProtKB-SubCell"/>
</dbReference>
<dbReference type="AlphaFoldDB" id="A0AAE0H9F7"/>
<keyword evidence="5" id="KW-0539">Nucleus</keyword>
<reference evidence="7" key="2">
    <citation type="submission" date="2023-06" db="EMBL/GenBank/DDBJ databases">
        <authorList>
            <consortium name="Lawrence Berkeley National Laboratory"/>
            <person name="Haridas S."/>
            <person name="Hensen N."/>
            <person name="Bonometti L."/>
            <person name="Westerberg I."/>
            <person name="Brannstrom I.O."/>
            <person name="Guillou S."/>
            <person name="Cros-Aarteil S."/>
            <person name="Calhoun S."/>
            <person name="Kuo A."/>
            <person name="Mondo S."/>
            <person name="Pangilinan J."/>
            <person name="Riley R."/>
            <person name="Labutti K."/>
            <person name="Andreopoulos B."/>
            <person name="Lipzen A."/>
            <person name="Chen C."/>
            <person name="Yanf M."/>
            <person name="Daum C."/>
            <person name="Ng V."/>
            <person name="Clum A."/>
            <person name="Steindorff A."/>
            <person name="Ohm R."/>
            <person name="Martin F."/>
            <person name="Silar P."/>
            <person name="Natvig D."/>
            <person name="Lalanne C."/>
            <person name="Gautier V."/>
            <person name="Ament-Velasquez S.L."/>
            <person name="Kruys A."/>
            <person name="Hutchinson M.I."/>
            <person name="Powell A.J."/>
            <person name="Barry K."/>
            <person name="Miller A.N."/>
            <person name="Grigoriev I.V."/>
            <person name="Debuchy R."/>
            <person name="Gladieux P."/>
            <person name="Thoren M.H."/>
            <person name="Johannesson H."/>
        </authorList>
    </citation>
    <scope>NUCLEOTIDE SEQUENCE</scope>
    <source>
        <strain evidence="7">CBS 168.71</strain>
    </source>
</reference>
<evidence type="ECO:0008006" key="9">
    <source>
        <dbReference type="Google" id="ProtNLM"/>
    </source>
</evidence>
<dbReference type="GO" id="GO:0000976">
    <property type="term" value="F:transcription cis-regulatory region binding"/>
    <property type="evidence" value="ECO:0007669"/>
    <property type="project" value="TreeGrafter"/>
</dbReference>
<accession>A0AAE0H9F7</accession>
<dbReference type="InterPro" id="IPR051089">
    <property type="entry name" value="prtT"/>
</dbReference>
<feature type="region of interest" description="Disordered" evidence="6">
    <location>
        <begin position="72"/>
        <end position="156"/>
    </location>
</feature>
<sequence>MARRRLMGGHVRIVLAPSAGVSTGLAELTVKECVPSVTIRKRNGKRAHVSRAAQLEAKLEDLVTLLRHQAAPTDKVPPLGDTAGNVGTGTPALSSRSTMSESEESTPHSASHAVLPPQQPDYGSEKDLQSLPPRGPLLGVGFQPPAPGPLATPKEPPSMPSCIYQPNPFEAVEDLRTFRKYMLIFLPLVHLPATMTSEALKESYPFLWFSIMTVTYKHVDRRLAMNEAATKFLAQKMVVDHEKSLDLLLGLIVIMGWAHYYLNKDKPILSVMASLAKSLVFDLSLNKPPAESYISSCSKIPVPPAKENTLEERRAVLACFLVTSQISQSIKRIDGLAWTPHMDDCLQILSQQREWEGDDLLVAQVKVQLIADQVTRAASQSADGIPPGYVRSSLRTQLQTMRTQLPVHLQHNDTILSHICYSELVIQETAITEPKSAFNPTMSNMQRYEAMEACLDAVRGWLDRHFSIPSYVYIGMTFSYWWNLAHCLLVLYRLSILDEPAWNRRAVRDRIDLLATLDQLGAGFDELAAQRQPNTGPTLDDDPFSKFAKMIRSMKTNWLPGLAATEGNSGSSAATATEAFIDNSAEGLSVPFFQPAEDSETWIAGLSGLFDMNWDA</sequence>
<comment type="caution">
    <text evidence="7">The sequence shown here is derived from an EMBL/GenBank/DDBJ whole genome shotgun (WGS) entry which is preliminary data.</text>
</comment>
<evidence type="ECO:0000313" key="7">
    <source>
        <dbReference type="EMBL" id="KAK3292404.1"/>
    </source>
</evidence>
<evidence type="ECO:0000313" key="8">
    <source>
        <dbReference type="Proteomes" id="UP001278766"/>
    </source>
</evidence>
<keyword evidence="8" id="KW-1185">Reference proteome</keyword>
<keyword evidence="2" id="KW-0805">Transcription regulation</keyword>
<protein>
    <recommendedName>
        <fullName evidence="9">Transcription factor domain-containing protein</fullName>
    </recommendedName>
</protein>
<proteinExistence type="predicted"/>
<dbReference type="Proteomes" id="UP001278766">
    <property type="component" value="Unassembled WGS sequence"/>
</dbReference>
<dbReference type="PANTHER" id="PTHR31845">
    <property type="entry name" value="FINGER DOMAIN PROTEIN, PUTATIVE-RELATED"/>
    <property type="match status" value="1"/>
</dbReference>
<dbReference type="EMBL" id="JAUEPN010000007">
    <property type="protein sequence ID" value="KAK3292404.1"/>
    <property type="molecule type" value="Genomic_DNA"/>
</dbReference>
<reference evidence="7" key="1">
    <citation type="journal article" date="2023" name="Mol. Phylogenet. Evol.">
        <title>Genome-scale phylogeny and comparative genomics of the fungal order Sordariales.</title>
        <authorList>
            <person name="Hensen N."/>
            <person name="Bonometti L."/>
            <person name="Westerberg I."/>
            <person name="Brannstrom I.O."/>
            <person name="Guillou S."/>
            <person name="Cros-Aarteil S."/>
            <person name="Calhoun S."/>
            <person name="Haridas S."/>
            <person name="Kuo A."/>
            <person name="Mondo S."/>
            <person name="Pangilinan J."/>
            <person name="Riley R."/>
            <person name="LaButti K."/>
            <person name="Andreopoulos B."/>
            <person name="Lipzen A."/>
            <person name="Chen C."/>
            <person name="Yan M."/>
            <person name="Daum C."/>
            <person name="Ng V."/>
            <person name="Clum A."/>
            <person name="Steindorff A."/>
            <person name="Ohm R.A."/>
            <person name="Martin F."/>
            <person name="Silar P."/>
            <person name="Natvig D.O."/>
            <person name="Lalanne C."/>
            <person name="Gautier V."/>
            <person name="Ament-Velasquez S.L."/>
            <person name="Kruys A."/>
            <person name="Hutchinson M.I."/>
            <person name="Powell A.J."/>
            <person name="Barry K."/>
            <person name="Miller A.N."/>
            <person name="Grigoriev I.V."/>
            <person name="Debuchy R."/>
            <person name="Gladieux P."/>
            <person name="Hiltunen Thoren M."/>
            <person name="Johannesson H."/>
        </authorList>
    </citation>
    <scope>NUCLEOTIDE SEQUENCE</scope>
    <source>
        <strain evidence="7">CBS 168.71</strain>
    </source>
</reference>
<keyword evidence="3" id="KW-0238">DNA-binding</keyword>
<dbReference type="GeneID" id="87844660"/>
<comment type="subcellular location">
    <subcellularLocation>
        <location evidence="1">Nucleus</location>
    </subcellularLocation>
</comment>
<feature type="compositionally biased region" description="Pro residues" evidence="6">
    <location>
        <begin position="144"/>
        <end position="156"/>
    </location>
</feature>
<dbReference type="CDD" id="cd12148">
    <property type="entry name" value="fungal_TF_MHR"/>
    <property type="match status" value="1"/>
</dbReference>
<name>A0AAE0H9F7_9PEZI</name>
<organism evidence="7 8">
    <name type="scientific">Chaetomium fimeti</name>
    <dbReference type="NCBI Taxonomy" id="1854472"/>
    <lineage>
        <taxon>Eukaryota</taxon>
        <taxon>Fungi</taxon>
        <taxon>Dikarya</taxon>
        <taxon>Ascomycota</taxon>
        <taxon>Pezizomycotina</taxon>
        <taxon>Sordariomycetes</taxon>
        <taxon>Sordariomycetidae</taxon>
        <taxon>Sordariales</taxon>
        <taxon>Chaetomiaceae</taxon>
        <taxon>Chaetomium</taxon>
    </lineage>
</organism>
<evidence type="ECO:0000256" key="3">
    <source>
        <dbReference type="ARBA" id="ARBA00023125"/>
    </source>
</evidence>
<dbReference type="RefSeq" id="XP_062655918.1">
    <property type="nucleotide sequence ID" value="XM_062807712.1"/>
</dbReference>
<gene>
    <name evidence="7" type="ORF">B0H64DRAFT_467321</name>
</gene>
<evidence type="ECO:0000256" key="5">
    <source>
        <dbReference type="ARBA" id="ARBA00023242"/>
    </source>
</evidence>
<evidence type="ECO:0000256" key="4">
    <source>
        <dbReference type="ARBA" id="ARBA00023163"/>
    </source>
</evidence>